<gene>
    <name evidence="7" type="ORF">PSALAMII_LOCUS11218</name>
</gene>
<keyword evidence="3" id="KW-0328">Glycosyltransferase</keyword>
<dbReference type="InterPro" id="IPR008630">
    <property type="entry name" value="Glyco_trans_34"/>
</dbReference>
<dbReference type="GO" id="GO:0016757">
    <property type="term" value="F:glycosyltransferase activity"/>
    <property type="evidence" value="ECO:0007669"/>
    <property type="project" value="UniProtKB-KW"/>
</dbReference>
<evidence type="ECO:0000256" key="3">
    <source>
        <dbReference type="ARBA" id="ARBA00022676"/>
    </source>
</evidence>
<feature type="domain" description="Nucleotide-diphospho-sugar transferase" evidence="6">
    <location>
        <begin position="185"/>
        <end position="318"/>
    </location>
</feature>
<organism evidence="7 8">
    <name type="scientific">Penicillium salamii</name>
    <dbReference type="NCBI Taxonomy" id="1612424"/>
    <lineage>
        <taxon>Eukaryota</taxon>
        <taxon>Fungi</taxon>
        <taxon>Dikarya</taxon>
        <taxon>Ascomycota</taxon>
        <taxon>Pezizomycotina</taxon>
        <taxon>Eurotiomycetes</taxon>
        <taxon>Eurotiomycetidae</taxon>
        <taxon>Eurotiales</taxon>
        <taxon>Aspergillaceae</taxon>
        <taxon>Penicillium</taxon>
    </lineage>
</organism>
<accession>A0A9W4K560</accession>
<dbReference type="PANTHER" id="PTHR31306:SF3">
    <property type="entry name" value="NUCLEOTIDE-DIPHOSPHO-SUGAR TRANSFERASE DOMAIN-CONTAINING PROTEIN"/>
    <property type="match status" value="1"/>
</dbReference>
<keyword evidence="8" id="KW-1185">Reference proteome</keyword>
<protein>
    <recommendedName>
        <fullName evidence="6">Nucleotide-diphospho-sugar transferase domain-containing protein</fullName>
    </recommendedName>
</protein>
<evidence type="ECO:0000313" key="7">
    <source>
        <dbReference type="EMBL" id="CAG8430645.1"/>
    </source>
</evidence>
<evidence type="ECO:0000256" key="5">
    <source>
        <dbReference type="SAM" id="Phobius"/>
    </source>
</evidence>
<dbReference type="Pfam" id="PF03407">
    <property type="entry name" value="Nucleotid_trans"/>
    <property type="match status" value="1"/>
</dbReference>
<keyword evidence="4" id="KW-0808">Transferase</keyword>
<dbReference type="AlphaFoldDB" id="A0A9W4K560"/>
<dbReference type="InterPro" id="IPR005069">
    <property type="entry name" value="Nucl-diP-sugar_transferase"/>
</dbReference>
<proteinExistence type="inferred from homology"/>
<evidence type="ECO:0000256" key="2">
    <source>
        <dbReference type="ARBA" id="ARBA00007033"/>
    </source>
</evidence>
<reference evidence="7" key="1">
    <citation type="submission" date="2021-07" db="EMBL/GenBank/DDBJ databases">
        <authorList>
            <person name="Branca A.L. A."/>
        </authorList>
    </citation>
    <scope>NUCLEOTIDE SEQUENCE</scope>
</reference>
<dbReference type="InterPro" id="IPR029044">
    <property type="entry name" value="Nucleotide-diphossugar_trans"/>
</dbReference>
<dbReference type="EMBL" id="CAJVPG010000466">
    <property type="protein sequence ID" value="CAG8430645.1"/>
    <property type="molecule type" value="Genomic_DNA"/>
</dbReference>
<evidence type="ECO:0000256" key="4">
    <source>
        <dbReference type="ARBA" id="ARBA00022679"/>
    </source>
</evidence>
<dbReference type="Proteomes" id="UP001152649">
    <property type="component" value="Unassembled WGS sequence"/>
</dbReference>
<feature type="transmembrane region" description="Helical" evidence="5">
    <location>
        <begin position="37"/>
        <end position="55"/>
    </location>
</feature>
<dbReference type="PANTHER" id="PTHR31306">
    <property type="entry name" value="ALPHA-1,6-MANNOSYLTRANSFERASE MNN11-RELATED"/>
    <property type="match status" value="1"/>
</dbReference>
<dbReference type="OrthoDB" id="420519at2759"/>
<dbReference type="Gene3D" id="3.90.550.10">
    <property type="entry name" value="Spore Coat Polysaccharide Biosynthesis Protein SpsA, Chain A"/>
    <property type="match status" value="1"/>
</dbReference>
<keyword evidence="5" id="KW-1133">Transmembrane helix</keyword>
<evidence type="ECO:0000313" key="8">
    <source>
        <dbReference type="Proteomes" id="UP001152649"/>
    </source>
</evidence>
<dbReference type="GO" id="GO:0006487">
    <property type="term" value="P:protein N-linked glycosylation"/>
    <property type="evidence" value="ECO:0007669"/>
    <property type="project" value="TreeGrafter"/>
</dbReference>
<keyword evidence="5" id="KW-0472">Membrane</keyword>
<evidence type="ECO:0000256" key="1">
    <source>
        <dbReference type="ARBA" id="ARBA00005664"/>
    </source>
</evidence>
<comment type="similarity">
    <text evidence="2">Belongs to the glycosyltransferase 77 family.</text>
</comment>
<sequence>MARTPRILPLWAIYFQQQCGLLNMHLRHSTLSLNRRFVRLLAILLVITFSGWALLHLDTQRGVVAHSSYHRWALKRSPTLSTIHNIYDHSIQPITNTIFVGHTGKRFWLGEPLRFTEPLGRRILILDAESRNMNEHQGLLSETPLNANELPHDTSGRLNHFMYAKIHGYDYRLVVMPRTDGRFGTWSKVTAMKEALQHYDFVVFLDADAMLLYPNLPMEWLFNYWDITENNLVALALDPDAPHNRDWNGRTMLNTGFMIAQRSPRTNELFEAWESCPTETRYPGCSKFGREWAHEQSAFGNHVRYDFNRSEDIKVLPCAEANGCPQVATTGCVGELVRHYWGDKKALTAAAGDAVLRYFLPQLHELFYQHRDTLVINRTEREFA</sequence>
<name>A0A9W4K560_9EURO</name>
<evidence type="ECO:0000259" key="6">
    <source>
        <dbReference type="Pfam" id="PF03407"/>
    </source>
</evidence>
<keyword evidence="5" id="KW-0812">Transmembrane</keyword>
<dbReference type="GO" id="GO:0000139">
    <property type="term" value="C:Golgi membrane"/>
    <property type="evidence" value="ECO:0007669"/>
    <property type="project" value="TreeGrafter"/>
</dbReference>
<comment type="similarity">
    <text evidence="1">Belongs to the glycosyltransferase 34 family.</text>
</comment>
<dbReference type="SUPFAM" id="SSF53448">
    <property type="entry name" value="Nucleotide-diphospho-sugar transferases"/>
    <property type="match status" value="1"/>
</dbReference>
<comment type="caution">
    <text evidence="7">The sequence shown here is derived from an EMBL/GenBank/DDBJ whole genome shotgun (WGS) entry which is preliminary data.</text>
</comment>